<dbReference type="InterPro" id="IPR039425">
    <property type="entry name" value="RNA_pol_sigma-70-like"/>
</dbReference>
<dbReference type="Proteomes" id="UP000274271">
    <property type="component" value="Unassembled WGS sequence"/>
</dbReference>
<keyword evidence="7" id="KW-1185">Reference proteome</keyword>
<dbReference type="InterPro" id="IPR013325">
    <property type="entry name" value="RNA_pol_sigma_r2"/>
</dbReference>
<proteinExistence type="predicted"/>
<keyword evidence="4" id="KW-0804">Transcription</keyword>
<evidence type="ECO:0000256" key="1">
    <source>
        <dbReference type="ARBA" id="ARBA00023015"/>
    </source>
</evidence>
<keyword evidence="2" id="KW-0731">Sigma factor</keyword>
<protein>
    <submittedName>
        <fullName evidence="6">Sigma-70 family RNA polymerase sigma factor</fullName>
    </submittedName>
</protein>
<dbReference type="InterPro" id="IPR014284">
    <property type="entry name" value="RNA_pol_sigma-70_dom"/>
</dbReference>
<gene>
    <name evidence="6" type="ORF">EHT87_14760</name>
</gene>
<dbReference type="GO" id="GO:0006352">
    <property type="term" value="P:DNA-templated transcription initiation"/>
    <property type="evidence" value="ECO:0007669"/>
    <property type="project" value="InterPro"/>
</dbReference>
<name>A0A3P1CJP1_9BACT</name>
<keyword evidence="1" id="KW-0805">Transcription regulation</keyword>
<dbReference type="PANTHER" id="PTHR43133:SF8">
    <property type="entry name" value="RNA POLYMERASE SIGMA FACTOR HI_1459-RELATED"/>
    <property type="match status" value="1"/>
</dbReference>
<dbReference type="NCBIfam" id="TIGR02937">
    <property type="entry name" value="sigma70-ECF"/>
    <property type="match status" value="1"/>
</dbReference>
<evidence type="ECO:0000259" key="5">
    <source>
        <dbReference type="Pfam" id="PF04542"/>
    </source>
</evidence>
<evidence type="ECO:0000256" key="2">
    <source>
        <dbReference type="ARBA" id="ARBA00023082"/>
    </source>
</evidence>
<sequence length="191" mass="22401">MNGYRKFAMNCICDDSLIELLRTGDTSAYEWVYKKYYPSIARFVQRNKGNEGDAEDIFQESVLLIYQKITAPDFRLTSTLKTFLFSIARNLWLKKLRDEKLVTISEDQLILLHDSVDFVSTDPSPEEVQHERLNAWMARITGHCQRVIKSIYFSHEPMDHLMVTMGWKNRHTAINQKYKCIQQLKRASENG</sequence>
<reference evidence="6 7" key="1">
    <citation type="submission" date="2018-11" db="EMBL/GenBank/DDBJ databases">
        <authorList>
            <person name="Zhou Z."/>
            <person name="Wang G."/>
        </authorList>
    </citation>
    <scope>NUCLEOTIDE SEQUENCE [LARGE SCALE GENOMIC DNA]</scope>
    <source>
        <strain evidence="6 7">KCTC42998</strain>
    </source>
</reference>
<organism evidence="6 7">
    <name type="scientific">Larkinella knui</name>
    <dbReference type="NCBI Taxonomy" id="2025310"/>
    <lineage>
        <taxon>Bacteria</taxon>
        <taxon>Pseudomonadati</taxon>
        <taxon>Bacteroidota</taxon>
        <taxon>Cytophagia</taxon>
        <taxon>Cytophagales</taxon>
        <taxon>Spirosomataceae</taxon>
        <taxon>Larkinella</taxon>
    </lineage>
</organism>
<keyword evidence="3" id="KW-0238">DNA-binding</keyword>
<dbReference type="InterPro" id="IPR007627">
    <property type="entry name" value="RNA_pol_sigma70_r2"/>
</dbReference>
<dbReference type="PANTHER" id="PTHR43133">
    <property type="entry name" value="RNA POLYMERASE ECF-TYPE SIGMA FACTO"/>
    <property type="match status" value="1"/>
</dbReference>
<dbReference type="GO" id="GO:0003677">
    <property type="term" value="F:DNA binding"/>
    <property type="evidence" value="ECO:0007669"/>
    <property type="project" value="UniProtKB-KW"/>
</dbReference>
<evidence type="ECO:0000256" key="4">
    <source>
        <dbReference type="ARBA" id="ARBA00023163"/>
    </source>
</evidence>
<evidence type="ECO:0000313" key="6">
    <source>
        <dbReference type="EMBL" id="RRB13527.1"/>
    </source>
</evidence>
<dbReference type="AlphaFoldDB" id="A0A3P1CJP1"/>
<evidence type="ECO:0000313" key="7">
    <source>
        <dbReference type="Proteomes" id="UP000274271"/>
    </source>
</evidence>
<accession>A0A3P1CJP1</accession>
<dbReference type="EMBL" id="RQJP01000003">
    <property type="protein sequence ID" value="RRB13527.1"/>
    <property type="molecule type" value="Genomic_DNA"/>
</dbReference>
<dbReference type="GO" id="GO:0016987">
    <property type="term" value="F:sigma factor activity"/>
    <property type="evidence" value="ECO:0007669"/>
    <property type="project" value="UniProtKB-KW"/>
</dbReference>
<feature type="domain" description="RNA polymerase sigma-70 region 2" evidence="5">
    <location>
        <begin position="33"/>
        <end position="100"/>
    </location>
</feature>
<dbReference type="SUPFAM" id="SSF88946">
    <property type="entry name" value="Sigma2 domain of RNA polymerase sigma factors"/>
    <property type="match status" value="1"/>
</dbReference>
<evidence type="ECO:0000256" key="3">
    <source>
        <dbReference type="ARBA" id="ARBA00023125"/>
    </source>
</evidence>
<comment type="caution">
    <text evidence="6">The sequence shown here is derived from an EMBL/GenBank/DDBJ whole genome shotgun (WGS) entry which is preliminary data.</text>
</comment>
<dbReference type="OrthoDB" id="1116697at2"/>
<dbReference type="Gene3D" id="1.10.1740.10">
    <property type="match status" value="1"/>
</dbReference>
<dbReference type="Pfam" id="PF04542">
    <property type="entry name" value="Sigma70_r2"/>
    <property type="match status" value="1"/>
</dbReference>